<dbReference type="eggNOG" id="COG0345">
    <property type="taxonomic scope" value="Bacteria"/>
</dbReference>
<dbReference type="HAMAP" id="MF_01925">
    <property type="entry name" value="P5C_reductase"/>
    <property type="match status" value="1"/>
</dbReference>
<dbReference type="PANTHER" id="PTHR11645">
    <property type="entry name" value="PYRROLINE-5-CARBOXYLATE REDUCTASE"/>
    <property type="match status" value="1"/>
</dbReference>
<evidence type="ECO:0000313" key="17">
    <source>
        <dbReference type="Proteomes" id="UP000011124"/>
    </source>
</evidence>
<dbReference type="SUPFAM" id="SSF48179">
    <property type="entry name" value="6-phosphogluconate dehydrogenase C-terminal domain-like"/>
    <property type="match status" value="1"/>
</dbReference>
<dbReference type="GO" id="GO:0005737">
    <property type="term" value="C:cytoplasm"/>
    <property type="evidence" value="ECO:0007669"/>
    <property type="project" value="UniProtKB-SubCell"/>
</dbReference>
<dbReference type="InterPro" id="IPR028939">
    <property type="entry name" value="P5C_Rdtase_cat_N"/>
</dbReference>
<evidence type="ECO:0000259" key="12">
    <source>
        <dbReference type="Pfam" id="PF03807"/>
    </source>
</evidence>
<dbReference type="InterPro" id="IPR008927">
    <property type="entry name" value="6-PGluconate_DH-like_C_sf"/>
</dbReference>
<evidence type="ECO:0000256" key="10">
    <source>
        <dbReference type="NCBIfam" id="TIGR00112"/>
    </source>
</evidence>
<dbReference type="PIRSF" id="PIRSF000193">
    <property type="entry name" value="Pyrrol-5-carb_rd"/>
    <property type="match status" value="1"/>
</dbReference>
<dbReference type="NCBIfam" id="TIGR00112">
    <property type="entry name" value="proC"/>
    <property type="match status" value="1"/>
</dbReference>
<dbReference type="EMBL" id="CP002637">
    <property type="protein sequence ID" value="AEB99817.1"/>
    <property type="molecule type" value="Genomic_DNA"/>
</dbReference>
<dbReference type="RefSeq" id="WP_006192949.1">
    <property type="nucleotide sequence ID" value="NC_015437.1"/>
</dbReference>
<evidence type="ECO:0000256" key="9">
    <source>
        <dbReference type="HAMAP-Rule" id="MF_01925"/>
    </source>
</evidence>
<keyword evidence="7 9" id="KW-0560">Oxidoreductase</keyword>
<dbReference type="Gene3D" id="1.10.3730.10">
    <property type="entry name" value="ProC C-terminal domain-like"/>
    <property type="match status" value="1"/>
</dbReference>
<sequence>MKLALIGGGMMAEAVIAGVLREEVLPSEAVFVSEHKAARVEELKETYGVQAFCSAQSFLGDMDVVILAVKPNAAEAALLEIRGALRSDAVLVSIVAGLPLPKLEALLPGQPVIRVMPNTPLAVGEGMSAYALGSRAGAAHEEAIRTILAAAGKVVCVKESLMDAVTGLSGSGPAFAFLVIDALADGGVAAGLSRKDARLLAAQTLLGSAKMALDTGRHPDELRDQVTSPAGTTIAGMRVLEQRAVRGAFLDAVLSATEKSKSLGE</sequence>
<keyword evidence="4 9" id="KW-0028">Amino-acid biosynthesis</keyword>
<keyword evidence="17" id="KW-1185">Reference proteome</keyword>
<comment type="catalytic activity">
    <reaction evidence="9">
        <text>L-proline + NADP(+) = (S)-1-pyrroline-5-carboxylate + NADPH + 2 H(+)</text>
        <dbReference type="Rhea" id="RHEA:14109"/>
        <dbReference type="ChEBI" id="CHEBI:15378"/>
        <dbReference type="ChEBI" id="CHEBI:17388"/>
        <dbReference type="ChEBI" id="CHEBI:57783"/>
        <dbReference type="ChEBI" id="CHEBI:58349"/>
        <dbReference type="ChEBI" id="CHEBI:60039"/>
        <dbReference type="EC" id="1.5.1.2"/>
    </reaction>
</comment>
<reference evidence="14 17" key="2">
    <citation type="submission" date="2011-04" db="EMBL/GenBank/DDBJ databases">
        <title>The complete genome of Selenomonas sputigena DSM 20758.</title>
        <authorList>
            <consortium name="US DOE Joint Genome Institute (JGI-PGF)"/>
            <person name="Lucas S."/>
            <person name="Copeland A."/>
            <person name="Lapidus A."/>
            <person name="Bruce D."/>
            <person name="Goodwin L."/>
            <person name="Pitluck S."/>
            <person name="Peters L."/>
            <person name="Kyrpides N."/>
            <person name="Mavromatis K."/>
            <person name="Ivanova N."/>
            <person name="Ovchinnikova G."/>
            <person name="Teshima H."/>
            <person name="Detter J.C."/>
            <person name="Tapia R."/>
            <person name="Han C."/>
            <person name="Land M."/>
            <person name="Hauser L."/>
            <person name="Markowitz V."/>
            <person name="Cheng J.-F."/>
            <person name="Hugenholtz P."/>
            <person name="Woyke T."/>
            <person name="Wu D."/>
            <person name="Gronow S."/>
            <person name="Wellnitz S."/>
            <person name="Schneider S."/>
            <person name="Klenk H.-P."/>
            <person name="Eisen J.A."/>
        </authorList>
    </citation>
    <scope>NUCLEOTIDE SEQUENCE [LARGE SCALE GENOMIC DNA]</scope>
    <source>
        <strain evidence="14">ATCC 35185</strain>
        <strain evidence="17">ATCC 35185 / DSM 20758 / VPI D19B-28</strain>
    </source>
</reference>
<name>C9LW04_SELS3</name>
<dbReference type="SUPFAM" id="SSF51735">
    <property type="entry name" value="NAD(P)-binding Rossmann-fold domains"/>
    <property type="match status" value="1"/>
</dbReference>
<organism evidence="15 16">
    <name type="scientific">Selenomonas sputigena (strain ATCC 35185 / DSM 20758 / CCUG 44933 / VPI D19B-28)</name>
    <dbReference type="NCBI Taxonomy" id="546271"/>
    <lineage>
        <taxon>Bacteria</taxon>
        <taxon>Bacillati</taxon>
        <taxon>Bacillota</taxon>
        <taxon>Negativicutes</taxon>
        <taxon>Selenomonadales</taxon>
        <taxon>Selenomonadaceae</taxon>
        <taxon>Selenomonas</taxon>
    </lineage>
</organism>
<dbReference type="STRING" id="546271.Selsp_0853"/>
<dbReference type="OrthoDB" id="9805754at2"/>
<evidence type="ECO:0000256" key="4">
    <source>
        <dbReference type="ARBA" id="ARBA00022605"/>
    </source>
</evidence>
<dbReference type="KEGG" id="ssg:Selsp_0853"/>
<dbReference type="Proteomes" id="UP000011124">
    <property type="component" value="Chromosome"/>
</dbReference>
<evidence type="ECO:0000256" key="1">
    <source>
        <dbReference type="ARBA" id="ARBA00004496"/>
    </source>
</evidence>
<dbReference type="Pfam" id="PF03807">
    <property type="entry name" value="F420_oxidored"/>
    <property type="match status" value="1"/>
</dbReference>
<evidence type="ECO:0000256" key="7">
    <source>
        <dbReference type="ARBA" id="ARBA00023002"/>
    </source>
</evidence>
<dbReference type="InterPro" id="IPR029036">
    <property type="entry name" value="P5CR_dimer"/>
</dbReference>
<comment type="pathway">
    <text evidence="9">Amino-acid biosynthesis; L-proline biosynthesis; L-proline from L-glutamate 5-semialdehyde: step 1/1.</text>
</comment>
<evidence type="ECO:0000256" key="3">
    <source>
        <dbReference type="ARBA" id="ARBA00022490"/>
    </source>
</evidence>
<evidence type="ECO:0000256" key="2">
    <source>
        <dbReference type="ARBA" id="ARBA00005525"/>
    </source>
</evidence>
<comment type="similarity">
    <text evidence="2 9">Belongs to the pyrroline-5-carboxylate reductase family.</text>
</comment>
<feature type="binding site" evidence="11">
    <location>
        <begin position="6"/>
        <end position="11"/>
    </location>
    <ligand>
        <name>NADP(+)</name>
        <dbReference type="ChEBI" id="CHEBI:58349"/>
    </ligand>
</feature>
<feature type="domain" description="Pyrroline-5-carboxylate reductase catalytic N-terminal" evidence="12">
    <location>
        <begin position="2"/>
        <end position="97"/>
    </location>
</feature>
<dbReference type="FunFam" id="3.40.50.720:FF:000190">
    <property type="entry name" value="Pyrroline-5-carboxylate reductase"/>
    <property type="match status" value="1"/>
</dbReference>
<dbReference type="GO" id="GO:0055129">
    <property type="term" value="P:L-proline biosynthetic process"/>
    <property type="evidence" value="ECO:0007669"/>
    <property type="project" value="UniProtKB-UniRule"/>
</dbReference>
<evidence type="ECO:0000313" key="15">
    <source>
        <dbReference type="EMBL" id="EEX76977.1"/>
    </source>
</evidence>
<comment type="catalytic activity">
    <reaction evidence="9">
        <text>L-proline + NAD(+) = (S)-1-pyrroline-5-carboxylate + NADH + 2 H(+)</text>
        <dbReference type="Rhea" id="RHEA:14105"/>
        <dbReference type="ChEBI" id="CHEBI:15378"/>
        <dbReference type="ChEBI" id="CHEBI:17388"/>
        <dbReference type="ChEBI" id="CHEBI:57540"/>
        <dbReference type="ChEBI" id="CHEBI:57945"/>
        <dbReference type="ChEBI" id="CHEBI:60039"/>
        <dbReference type="EC" id="1.5.1.2"/>
    </reaction>
</comment>
<comment type="function">
    <text evidence="8 9">Catalyzes the reduction of 1-pyrroline-5-carboxylate (PCA) to L-proline.</text>
</comment>
<dbReference type="AlphaFoldDB" id="C9LW04"/>
<dbReference type="EMBL" id="ACKP02000038">
    <property type="protein sequence ID" value="EEX76977.1"/>
    <property type="molecule type" value="Genomic_DNA"/>
</dbReference>
<keyword evidence="5 9" id="KW-0641">Proline biosynthesis</keyword>
<dbReference type="Gene3D" id="3.40.50.720">
    <property type="entry name" value="NAD(P)-binding Rossmann-like Domain"/>
    <property type="match status" value="1"/>
</dbReference>
<dbReference type="Pfam" id="PF14748">
    <property type="entry name" value="P5CR_dimer"/>
    <property type="match status" value="1"/>
</dbReference>
<feature type="binding site" evidence="11">
    <location>
        <begin position="68"/>
        <end position="71"/>
    </location>
    <ligand>
        <name>NADP(+)</name>
        <dbReference type="ChEBI" id="CHEBI:58349"/>
    </ligand>
</feature>
<dbReference type="PANTHER" id="PTHR11645:SF0">
    <property type="entry name" value="PYRROLINE-5-CARBOXYLATE REDUCTASE 3"/>
    <property type="match status" value="1"/>
</dbReference>
<gene>
    <name evidence="9 15" type="primary">proC</name>
    <name evidence="14" type="ordered locus">Selsp_0853</name>
    <name evidence="15" type="ORF">SELSPUOL_01656</name>
</gene>
<evidence type="ECO:0000256" key="11">
    <source>
        <dbReference type="PIRSR" id="PIRSR000193-1"/>
    </source>
</evidence>
<accession>C9LW04</accession>
<dbReference type="Proteomes" id="UP000003505">
    <property type="component" value="Unassembled WGS sequence"/>
</dbReference>
<evidence type="ECO:0000256" key="6">
    <source>
        <dbReference type="ARBA" id="ARBA00022857"/>
    </source>
</evidence>
<reference evidence="15 16" key="1">
    <citation type="submission" date="2009-09" db="EMBL/GenBank/DDBJ databases">
        <authorList>
            <person name="Weinstock G."/>
            <person name="Sodergren E."/>
            <person name="Clifton S."/>
            <person name="Fulton L."/>
            <person name="Fulton B."/>
            <person name="Courtney L."/>
            <person name="Fronick C."/>
            <person name="Harrison M."/>
            <person name="Strong C."/>
            <person name="Farmer C."/>
            <person name="Delahaunty K."/>
            <person name="Markovic C."/>
            <person name="Hall O."/>
            <person name="Minx P."/>
            <person name="Tomlinson C."/>
            <person name="Mitreva M."/>
            <person name="Nelson J."/>
            <person name="Hou S."/>
            <person name="Wollam A."/>
            <person name="Pepin K.H."/>
            <person name="Johnson M."/>
            <person name="Bhonagiri V."/>
            <person name="Nash W.E."/>
            <person name="Warren W."/>
            <person name="Chinwalla A."/>
            <person name="Mardis E.R."/>
            <person name="Wilson R.K."/>
        </authorList>
    </citation>
    <scope>NUCLEOTIDE SEQUENCE [LARGE SCALE GENOMIC DNA]</scope>
    <source>
        <strain evidence="15">ATCC 35185</strain>
        <strain evidence="16">ATCC 35185 / DSM 20758 / VPI D19B-28</strain>
    </source>
</reference>
<keyword evidence="6 9" id="KW-0521">NADP</keyword>
<dbReference type="EC" id="1.5.1.2" evidence="9 10"/>
<proteinExistence type="inferred from homology"/>
<dbReference type="InterPro" id="IPR036291">
    <property type="entry name" value="NAD(P)-bd_dom_sf"/>
</dbReference>
<evidence type="ECO:0000256" key="8">
    <source>
        <dbReference type="ARBA" id="ARBA00058118"/>
    </source>
</evidence>
<keyword evidence="3 9" id="KW-0963">Cytoplasm</keyword>
<evidence type="ECO:0000259" key="13">
    <source>
        <dbReference type="Pfam" id="PF14748"/>
    </source>
</evidence>
<evidence type="ECO:0000256" key="5">
    <source>
        <dbReference type="ARBA" id="ARBA00022650"/>
    </source>
</evidence>
<comment type="subcellular location">
    <subcellularLocation>
        <location evidence="1 9">Cytoplasm</location>
    </subcellularLocation>
</comment>
<dbReference type="FunFam" id="1.10.3730.10:FF:000001">
    <property type="entry name" value="Pyrroline-5-carboxylate reductase"/>
    <property type="match status" value="1"/>
</dbReference>
<evidence type="ECO:0000313" key="14">
    <source>
        <dbReference type="EMBL" id="AEB99817.1"/>
    </source>
</evidence>
<dbReference type="GO" id="GO:0004735">
    <property type="term" value="F:pyrroline-5-carboxylate reductase activity"/>
    <property type="evidence" value="ECO:0007669"/>
    <property type="project" value="UniProtKB-UniRule"/>
</dbReference>
<feature type="domain" description="Pyrroline-5-carboxylate reductase dimerisation" evidence="13">
    <location>
        <begin position="159"/>
        <end position="263"/>
    </location>
</feature>
<dbReference type="InterPro" id="IPR000304">
    <property type="entry name" value="Pyrroline-COOH_reductase"/>
</dbReference>
<evidence type="ECO:0000313" key="16">
    <source>
        <dbReference type="Proteomes" id="UP000003505"/>
    </source>
</evidence>
<dbReference type="HOGENOM" id="CLU_042344_3_1_9"/>
<dbReference type="UniPathway" id="UPA00098">
    <property type="reaction ID" value="UER00361"/>
</dbReference>
<protein>
    <recommendedName>
        <fullName evidence="9 10">Pyrroline-5-carboxylate reductase</fullName>
        <shortName evidence="9">P5C reductase</shortName>
        <shortName evidence="9">P5CR</shortName>
        <ecNumber evidence="9 10">1.5.1.2</ecNumber>
    </recommendedName>
    <alternativeName>
        <fullName evidence="9">PCA reductase</fullName>
    </alternativeName>
</protein>